<keyword evidence="2" id="KW-1185">Reference proteome</keyword>
<accession>A0A1I4VS59</accession>
<dbReference type="EMBL" id="FOVD01000001">
    <property type="protein sequence ID" value="SFN04131.1"/>
    <property type="molecule type" value="Genomic_DNA"/>
</dbReference>
<organism evidence="1 2">
    <name type="scientific">Chryseobacterium oleae</name>
    <dbReference type="NCBI Taxonomy" id="491207"/>
    <lineage>
        <taxon>Bacteria</taxon>
        <taxon>Pseudomonadati</taxon>
        <taxon>Bacteroidota</taxon>
        <taxon>Flavobacteriia</taxon>
        <taxon>Flavobacteriales</taxon>
        <taxon>Weeksellaceae</taxon>
        <taxon>Chryseobacterium group</taxon>
        <taxon>Chryseobacterium</taxon>
    </lineage>
</organism>
<reference evidence="2" key="1">
    <citation type="submission" date="2016-10" db="EMBL/GenBank/DDBJ databases">
        <authorList>
            <person name="Varghese N."/>
            <person name="Submissions S."/>
        </authorList>
    </citation>
    <scope>NUCLEOTIDE SEQUENCE [LARGE SCALE GENOMIC DNA]</scope>
    <source>
        <strain evidence="2">DSM 25575</strain>
    </source>
</reference>
<dbReference type="RefSeq" id="WP_139221972.1">
    <property type="nucleotide sequence ID" value="NZ_FOVD01000001.1"/>
</dbReference>
<gene>
    <name evidence="1" type="ORF">SAMN05421594_0577</name>
</gene>
<dbReference type="Proteomes" id="UP000198769">
    <property type="component" value="Unassembled WGS sequence"/>
</dbReference>
<sequence length="268" mass="28342">MKKITFVVIIFMIFTTHSSQIGIHTSNPQASFHIDGAKDNVGTGIPTLAQQSNDAVITSLGRAGLGTLTPTEKLDLFSGNARIREINSNIGIAGTDRVVVADSEGILKTIGFGAYSLFHARLSVDQTISNVSVATLIFANPLTTSSLYSYNTGNGVLTFNQAGNYLITLQASFANISEGEQLVLGIRPFPDANYLGRGSHYAGFGTPTVDANSRIGELMSYTTMIIVPTPGYQIRFTVTATGVSSVILSDEIGPTGSGNVTNVTIQKI</sequence>
<proteinExistence type="predicted"/>
<evidence type="ECO:0000313" key="1">
    <source>
        <dbReference type="EMBL" id="SFN04131.1"/>
    </source>
</evidence>
<name>A0A1I4VS59_CHROL</name>
<protein>
    <recommendedName>
        <fullName evidence="3">C1q domain-containing protein</fullName>
    </recommendedName>
</protein>
<evidence type="ECO:0000313" key="2">
    <source>
        <dbReference type="Proteomes" id="UP000198769"/>
    </source>
</evidence>
<dbReference type="AlphaFoldDB" id="A0A1I4VS59"/>
<evidence type="ECO:0008006" key="3">
    <source>
        <dbReference type="Google" id="ProtNLM"/>
    </source>
</evidence>
<dbReference type="OrthoDB" id="1247601at2"/>